<dbReference type="CDD" id="cd00038">
    <property type="entry name" value="CAP_ED"/>
    <property type="match status" value="1"/>
</dbReference>
<reference evidence="2" key="1">
    <citation type="submission" date="2016-11" db="EMBL/GenBank/DDBJ databases">
        <authorList>
            <person name="Varghese N."/>
            <person name="Submissions S."/>
        </authorList>
    </citation>
    <scope>NUCLEOTIDE SEQUENCE [LARGE SCALE GENOMIC DNA]</scope>
    <source>
        <strain evidence="2">DSM 26991</strain>
    </source>
</reference>
<dbReference type="InterPro" id="IPR014710">
    <property type="entry name" value="RmlC-like_jellyroll"/>
</dbReference>
<sequence>MDDIDFPKELIAEFRSRGLEKNIKSHIYLINKGDWVKKVYLVLKGGLVVTYINPKNGDEKAINFFIPGFHALATICNAFLPGESSQYYLKTFTNTNVIEMDKSELDQLICMPEYANVFHQYSIRTLMEKNAMRTMLISLDSLEMLQYLKQKYPQLLNEVPSKYIANYLGITPQWLSKLKHEL</sequence>
<keyword evidence="1" id="KW-0808">Transferase</keyword>
<accession>A0A1M5FCI3</accession>
<dbReference type="GO" id="GO:0016301">
    <property type="term" value="F:kinase activity"/>
    <property type="evidence" value="ECO:0007669"/>
    <property type="project" value="UniProtKB-KW"/>
</dbReference>
<dbReference type="EMBL" id="FQTV01000016">
    <property type="protein sequence ID" value="SHF89189.1"/>
    <property type="molecule type" value="Genomic_DNA"/>
</dbReference>
<dbReference type="STRING" id="1297750.SAMN05444405_11646"/>
<proteinExistence type="predicted"/>
<dbReference type="InterPro" id="IPR018490">
    <property type="entry name" value="cNMP-bd_dom_sf"/>
</dbReference>
<dbReference type="AlphaFoldDB" id="A0A1M5FCI3"/>
<dbReference type="SUPFAM" id="SSF51206">
    <property type="entry name" value="cAMP-binding domain-like"/>
    <property type="match status" value="1"/>
</dbReference>
<dbReference type="RefSeq" id="WP_073403301.1">
    <property type="nucleotide sequence ID" value="NZ_FQTV01000016.1"/>
</dbReference>
<dbReference type="OrthoDB" id="680421at2"/>
<keyword evidence="1" id="KW-0418">Kinase</keyword>
<gene>
    <name evidence="1" type="ORF">SAMN05444405_11646</name>
</gene>
<keyword evidence="2" id="KW-1185">Reference proteome</keyword>
<evidence type="ECO:0000313" key="1">
    <source>
        <dbReference type="EMBL" id="SHF89189.1"/>
    </source>
</evidence>
<dbReference type="Proteomes" id="UP000184509">
    <property type="component" value="Unassembled WGS sequence"/>
</dbReference>
<dbReference type="Gene3D" id="2.60.120.10">
    <property type="entry name" value="Jelly Rolls"/>
    <property type="match status" value="1"/>
</dbReference>
<organism evidence="1 2">
    <name type="scientific">Bacteroides luti</name>
    <dbReference type="NCBI Taxonomy" id="1297750"/>
    <lineage>
        <taxon>Bacteria</taxon>
        <taxon>Pseudomonadati</taxon>
        <taxon>Bacteroidota</taxon>
        <taxon>Bacteroidia</taxon>
        <taxon>Bacteroidales</taxon>
        <taxon>Bacteroidaceae</taxon>
        <taxon>Bacteroides</taxon>
    </lineage>
</organism>
<protein>
    <submittedName>
        <fullName evidence="1">cAMP-binding domain of CRP or a regulatory subunit of cAMP-dependent protein kinases</fullName>
    </submittedName>
</protein>
<evidence type="ECO:0000313" key="2">
    <source>
        <dbReference type="Proteomes" id="UP000184509"/>
    </source>
</evidence>
<dbReference type="InterPro" id="IPR000595">
    <property type="entry name" value="cNMP-bd_dom"/>
</dbReference>
<name>A0A1M5FCI3_9BACE</name>